<accession>A0A0F9L1J4</accession>
<evidence type="ECO:0000313" key="2">
    <source>
        <dbReference type="EMBL" id="KKM80936.1"/>
    </source>
</evidence>
<sequence length="96" mass="11057">MNPQIEKLMKIISEAQEAINAIRVACPHEEYEVTQRAWAPGHYNILRICLSCNGTVKGATDAEIKEFIKKQDEKESERRPTSFELESLIQTKRKPQ</sequence>
<dbReference type="AlphaFoldDB" id="A0A0F9L1J4"/>
<evidence type="ECO:0000256" key="1">
    <source>
        <dbReference type="SAM" id="MobiDB-lite"/>
    </source>
</evidence>
<gene>
    <name evidence="2" type="ORF">LCGC14_1334870</name>
</gene>
<proteinExistence type="predicted"/>
<name>A0A0F9L1J4_9ZZZZ</name>
<feature type="region of interest" description="Disordered" evidence="1">
    <location>
        <begin position="70"/>
        <end position="96"/>
    </location>
</feature>
<organism evidence="2">
    <name type="scientific">marine sediment metagenome</name>
    <dbReference type="NCBI Taxonomy" id="412755"/>
    <lineage>
        <taxon>unclassified sequences</taxon>
        <taxon>metagenomes</taxon>
        <taxon>ecological metagenomes</taxon>
    </lineage>
</organism>
<reference evidence="2" key="1">
    <citation type="journal article" date="2015" name="Nature">
        <title>Complex archaea that bridge the gap between prokaryotes and eukaryotes.</title>
        <authorList>
            <person name="Spang A."/>
            <person name="Saw J.H."/>
            <person name="Jorgensen S.L."/>
            <person name="Zaremba-Niedzwiedzka K."/>
            <person name="Martijn J."/>
            <person name="Lind A.E."/>
            <person name="van Eijk R."/>
            <person name="Schleper C."/>
            <person name="Guy L."/>
            <person name="Ettema T.J."/>
        </authorList>
    </citation>
    <scope>NUCLEOTIDE SEQUENCE</scope>
</reference>
<dbReference type="EMBL" id="LAZR01008106">
    <property type="protein sequence ID" value="KKM80936.1"/>
    <property type="molecule type" value="Genomic_DNA"/>
</dbReference>
<feature type="compositionally biased region" description="Basic and acidic residues" evidence="1">
    <location>
        <begin position="70"/>
        <end position="81"/>
    </location>
</feature>
<protein>
    <submittedName>
        <fullName evidence="2">Uncharacterized protein</fullName>
    </submittedName>
</protein>
<comment type="caution">
    <text evidence="2">The sequence shown here is derived from an EMBL/GenBank/DDBJ whole genome shotgun (WGS) entry which is preliminary data.</text>
</comment>